<protein>
    <submittedName>
        <fullName evidence="1">Uncharacterized protein</fullName>
    </submittedName>
</protein>
<proteinExistence type="predicted"/>
<dbReference type="InParanoid" id="Q7R7G2"/>
<sequence>TYEQMGCGSFHINGLFLSGYLDFSSRLNIRV</sequence>
<feature type="non-terminal residue" evidence="1">
    <location>
        <position position="1"/>
    </location>
</feature>
<dbReference type="PaxDb" id="73239-Q7R7G2"/>
<organism evidence="1 2">
    <name type="scientific">Plasmodium yoelii yoelii</name>
    <dbReference type="NCBI Taxonomy" id="73239"/>
    <lineage>
        <taxon>Eukaryota</taxon>
        <taxon>Sar</taxon>
        <taxon>Alveolata</taxon>
        <taxon>Apicomplexa</taxon>
        <taxon>Aconoidasida</taxon>
        <taxon>Haemosporida</taxon>
        <taxon>Plasmodiidae</taxon>
        <taxon>Plasmodium</taxon>
        <taxon>Plasmodium (Vinckeia)</taxon>
    </lineage>
</organism>
<dbReference type="EMBL" id="AABL01002834">
    <property type="protein sequence ID" value="EAA20125.1"/>
    <property type="molecule type" value="Genomic_DNA"/>
</dbReference>
<evidence type="ECO:0000313" key="2">
    <source>
        <dbReference type="Proteomes" id="UP000008553"/>
    </source>
</evidence>
<gene>
    <name evidence="1" type="ORF">PY07625</name>
</gene>
<comment type="caution">
    <text evidence="1">The sequence shown here is derived from an EMBL/GenBank/DDBJ whole genome shotgun (WGS) entry which is preliminary data.</text>
</comment>
<name>Q7R7G2_PLAYO</name>
<dbReference type="Proteomes" id="UP000008553">
    <property type="component" value="Unassembled WGS sequence"/>
</dbReference>
<reference evidence="1 2" key="1">
    <citation type="journal article" date="2002" name="Nature">
        <title>Genome sequence and comparative analysis of the model rodent malaria parasite Plasmodium yoelii yoelii.</title>
        <authorList>
            <person name="Carlton J.M."/>
            <person name="Angiuoli S.V."/>
            <person name="Suh B.B."/>
            <person name="Kooij T.W."/>
            <person name="Pertea M."/>
            <person name="Silva J.C."/>
            <person name="Ermolaeva M.D."/>
            <person name="Allen J.E."/>
            <person name="Selengut J.D."/>
            <person name="Koo H.L."/>
            <person name="Peterson J.D."/>
            <person name="Pop M."/>
            <person name="Kosack D.S."/>
            <person name="Shumway M.F."/>
            <person name="Bidwell S.L."/>
            <person name="Shallom S.J."/>
            <person name="van Aken S.E."/>
            <person name="Riedmuller S.B."/>
            <person name="Feldblyum T.V."/>
            <person name="Cho J.K."/>
            <person name="Quackenbush J."/>
            <person name="Sedegah M."/>
            <person name="Shoaibi A."/>
            <person name="Cummings L.M."/>
            <person name="Florens L."/>
            <person name="Yates J.R."/>
            <person name="Raine J.D."/>
            <person name="Sinden R.E."/>
            <person name="Harris M.A."/>
            <person name="Cunningham D.A."/>
            <person name="Preiser P.R."/>
            <person name="Bergman L.W."/>
            <person name="Vaidya A.B."/>
            <person name="van Lin L.H."/>
            <person name="Janse C.J."/>
            <person name="Waters A.P."/>
            <person name="Smith H.O."/>
            <person name="White O.R."/>
            <person name="Salzberg S.L."/>
            <person name="Venter J.C."/>
            <person name="Fraser C.M."/>
            <person name="Hoffman S.L."/>
            <person name="Gardner M.J."/>
            <person name="Carucci D.J."/>
        </authorList>
    </citation>
    <scope>NUCLEOTIDE SEQUENCE [LARGE SCALE GENOMIC DNA]</scope>
    <source>
        <strain evidence="1 2">17XNL</strain>
    </source>
</reference>
<evidence type="ECO:0000313" key="1">
    <source>
        <dbReference type="EMBL" id="EAA20125.1"/>
    </source>
</evidence>
<accession>Q7R7G2</accession>
<dbReference type="AlphaFoldDB" id="Q7R7G2"/>
<keyword evidence="2" id="KW-1185">Reference proteome</keyword>